<sequence>MTTPAPDSGSAPQQPPTAPVLGAPAPATEQRPDRTARPEQQAEEATDGRGTVLGQQSADAASGARTAAQATADPLAAAAPQAPPHPPTFTETPQAGKIYSAGTLPRDGKEPPAPKARPFSPLHIGAHVVNDTAVAEIRPTAARSGLVLGIDQQRQPVTVRLFRPEPTRVVLVGGLWATHLLILRALSVGARVAVFTSRPEVWQGFSQWATGDSRQVAVLPPTQYLTVPAGRRAPALLVYDEGPTGATQPLTPTGWQTRLTVLPELTSYGFATVQEADLVAVQRLTRSETDAAGSVIGLPAETTGLLPTLRDDMLALLGGDGAQYVWLCPTTVEQQRLGAARR</sequence>
<feature type="region of interest" description="Disordered" evidence="1">
    <location>
        <begin position="1"/>
        <end position="120"/>
    </location>
</feature>
<dbReference type="Proteomes" id="UP000612808">
    <property type="component" value="Unassembled WGS sequence"/>
</dbReference>
<evidence type="ECO:0000256" key="1">
    <source>
        <dbReference type="SAM" id="MobiDB-lite"/>
    </source>
</evidence>
<evidence type="ECO:0000313" key="2">
    <source>
        <dbReference type="EMBL" id="GID13546.1"/>
    </source>
</evidence>
<accession>A0A8J3J8B7</accession>
<gene>
    <name evidence="2" type="ORF">Aru02nite_44350</name>
</gene>
<dbReference type="AlphaFoldDB" id="A0A8J3J8B7"/>
<protein>
    <submittedName>
        <fullName evidence="2">Uncharacterized protein</fullName>
    </submittedName>
</protein>
<evidence type="ECO:0000313" key="3">
    <source>
        <dbReference type="Proteomes" id="UP000612808"/>
    </source>
</evidence>
<organism evidence="2 3">
    <name type="scientific">Actinocatenispora rupis</name>
    <dbReference type="NCBI Taxonomy" id="519421"/>
    <lineage>
        <taxon>Bacteria</taxon>
        <taxon>Bacillati</taxon>
        <taxon>Actinomycetota</taxon>
        <taxon>Actinomycetes</taxon>
        <taxon>Micromonosporales</taxon>
        <taxon>Micromonosporaceae</taxon>
        <taxon>Actinocatenispora</taxon>
    </lineage>
</organism>
<dbReference type="EMBL" id="BOMB01000024">
    <property type="protein sequence ID" value="GID13546.1"/>
    <property type="molecule type" value="Genomic_DNA"/>
</dbReference>
<dbReference type="RefSeq" id="WP_203660662.1">
    <property type="nucleotide sequence ID" value="NZ_BAAAZM010000011.1"/>
</dbReference>
<feature type="compositionally biased region" description="Low complexity" evidence="1">
    <location>
        <begin position="57"/>
        <end position="80"/>
    </location>
</feature>
<proteinExistence type="predicted"/>
<keyword evidence="3" id="KW-1185">Reference proteome</keyword>
<reference evidence="2" key="1">
    <citation type="submission" date="2021-01" db="EMBL/GenBank/DDBJ databases">
        <title>Whole genome shotgun sequence of Actinocatenispora rupis NBRC 107355.</title>
        <authorList>
            <person name="Komaki H."/>
            <person name="Tamura T."/>
        </authorList>
    </citation>
    <scope>NUCLEOTIDE SEQUENCE</scope>
    <source>
        <strain evidence="2">NBRC 107355</strain>
    </source>
</reference>
<comment type="caution">
    <text evidence="2">The sequence shown here is derived from an EMBL/GenBank/DDBJ whole genome shotgun (WGS) entry which is preliminary data.</text>
</comment>
<name>A0A8J3J8B7_9ACTN</name>